<dbReference type="EMBL" id="BX284603">
    <property type="protein sequence ID" value="CAA85486.1"/>
    <property type="molecule type" value="Genomic_DNA"/>
</dbReference>
<name>Q17962_CAEEL</name>
<dbReference type="PIR" id="T19265">
    <property type="entry name" value="T19265"/>
</dbReference>
<dbReference type="PANTHER" id="PTHR12125">
    <property type="entry name" value="F-BOX ONLY PROTEIN 6-LIKE PROTEIN"/>
    <property type="match status" value="1"/>
</dbReference>
<dbReference type="eggNOG" id="ENOG502RZA6">
    <property type="taxonomic scope" value="Eukaryota"/>
</dbReference>
<dbReference type="UCSC" id="C14B1.3">
    <property type="organism name" value="c. elegans"/>
</dbReference>
<evidence type="ECO:0000256" key="1">
    <source>
        <dbReference type="SAM" id="MobiDB-lite"/>
    </source>
</evidence>
<feature type="region of interest" description="Disordered" evidence="1">
    <location>
        <begin position="327"/>
        <end position="352"/>
    </location>
</feature>
<evidence type="ECO:0000259" key="3">
    <source>
        <dbReference type="PROSITE" id="PS51114"/>
    </source>
</evidence>
<dbReference type="Gene3D" id="1.20.1280.50">
    <property type="match status" value="1"/>
</dbReference>
<dbReference type="SMART" id="SM01198">
    <property type="entry name" value="FBA"/>
    <property type="match status" value="1"/>
</dbReference>
<dbReference type="InterPro" id="IPR039752">
    <property type="entry name" value="F-box_only"/>
</dbReference>
<feature type="domain" description="F-box" evidence="2">
    <location>
        <begin position="21"/>
        <end position="67"/>
    </location>
</feature>
<dbReference type="AGR" id="WB:WBGene00007574"/>
<dbReference type="Pfam" id="PF04300">
    <property type="entry name" value="FBA"/>
    <property type="match status" value="1"/>
</dbReference>
<dbReference type="InterPro" id="IPR007397">
    <property type="entry name" value="F-box-assoc_dom"/>
</dbReference>
<organism evidence="4 5">
    <name type="scientific">Caenorhabditis elegans</name>
    <dbReference type="NCBI Taxonomy" id="6239"/>
    <lineage>
        <taxon>Eukaryota</taxon>
        <taxon>Metazoa</taxon>
        <taxon>Ecdysozoa</taxon>
        <taxon>Nematoda</taxon>
        <taxon>Chromadorea</taxon>
        <taxon>Rhabditida</taxon>
        <taxon>Rhabditina</taxon>
        <taxon>Rhabditomorpha</taxon>
        <taxon>Rhabditoidea</taxon>
        <taxon>Rhabditidae</taxon>
        <taxon>Peloderinae</taxon>
        <taxon>Caenorhabditis</taxon>
    </lineage>
</organism>
<dbReference type="WormBase" id="C14B1.3">
    <property type="protein sequence ID" value="CE00900"/>
    <property type="gene ID" value="WBGene00007574"/>
</dbReference>
<reference evidence="4 5" key="1">
    <citation type="journal article" date="1998" name="Science">
        <title>Genome sequence of the nematode C. elegans: a platform for investigating biology.</title>
        <authorList>
            <consortium name="The C. elegans sequencing consortium"/>
            <person name="Sulson J.E."/>
            <person name="Waterston R."/>
        </authorList>
    </citation>
    <scope>NUCLEOTIDE SEQUENCE [LARGE SCALE GENOMIC DNA]</scope>
    <source>
        <strain evidence="4 5">Bristol N2</strain>
    </source>
</reference>
<dbReference type="RefSeq" id="NP_497748.1">
    <property type="nucleotide sequence ID" value="NM_065347.4"/>
</dbReference>
<dbReference type="Reactome" id="R-CEL-8951664">
    <property type="pathway name" value="Neddylation"/>
</dbReference>
<dbReference type="PeptideAtlas" id="Q17962"/>
<evidence type="ECO:0000313" key="5">
    <source>
        <dbReference type="Proteomes" id="UP000001940"/>
    </source>
</evidence>
<dbReference type="InParanoid" id="Q17962"/>
<dbReference type="HOGENOM" id="CLU_776663_0_0_1"/>
<evidence type="ECO:0007829" key="7">
    <source>
        <dbReference type="PeptideAtlas" id="Q17962"/>
    </source>
</evidence>
<dbReference type="PROSITE" id="PS50181">
    <property type="entry name" value="FBOX"/>
    <property type="match status" value="1"/>
</dbReference>
<dbReference type="SMART" id="SM00256">
    <property type="entry name" value="FBOX"/>
    <property type="match status" value="1"/>
</dbReference>
<dbReference type="SMR" id="Q17962"/>
<dbReference type="GO" id="GO:0006516">
    <property type="term" value="P:glycoprotein catabolic process"/>
    <property type="evidence" value="ECO:0000318"/>
    <property type="project" value="GO_Central"/>
</dbReference>
<dbReference type="GO" id="GO:0031146">
    <property type="term" value="P:SCF-dependent proteasomal ubiquitin-dependent protein catabolic process"/>
    <property type="evidence" value="ECO:0000318"/>
    <property type="project" value="GO_Central"/>
</dbReference>
<dbReference type="SUPFAM" id="SSF49785">
    <property type="entry name" value="Galactose-binding domain-like"/>
    <property type="match status" value="1"/>
</dbReference>
<evidence type="ECO:0000313" key="6">
    <source>
        <dbReference type="WormBase" id="C14B1.3"/>
    </source>
</evidence>
<proteinExistence type="evidence at protein level"/>
<dbReference type="SUPFAM" id="SSF81383">
    <property type="entry name" value="F-box domain"/>
    <property type="match status" value="1"/>
</dbReference>
<dbReference type="Pfam" id="PF12937">
    <property type="entry name" value="F-box-like"/>
    <property type="match status" value="1"/>
</dbReference>
<dbReference type="GO" id="GO:0005737">
    <property type="term" value="C:cytoplasm"/>
    <property type="evidence" value="ECO:0000318"/>
    <property type="project" value="GO_Central"/>
</dbReference>
<sequence length="384" mass="44289">MFKAFSSIMQSLQFKTDVPVIIDAETVPNECFSPIFRRLDKKSLLNCQLACHRFNDLISSDSFWIEYARILNISNVLPSLEWRRAATQKKFVGNEDNEIDTSSFNFNIKKIVLSGRGYSPITPLFISHFENARDNTISGTLRSDDFSIRANGSGIHMERDGGNGCEPHPDVSKCFVFSFTESSISVFIDLVNSGIDPWILDHVRPRIRITQKVNHRNDCAARLSFAAQLNYHETQWIERFGHVQTMSNTDHKRYKSVNKEWAQWTGQPWEDWTIEFDDYPSGIRHLTILNEGEDRQFWRGFYGPKVANIQVEVILPDEPIVKPLAVDSEKCNEDENPNAEDEDDDDDEVPPRVGVFRMPLFRRGRHMYGIPPAVARHEDEDEED</sequence>
<dbReference type="GeneID" id="259498"/>
<dbReference type="PROSITE" id="PS51114">
    <property type="entry name" value="FBA"/>
    <property type="match status" value="1"/>
</dbReference>
<dbReference type="FunCoup" id="Q17962">
    <property type="interactions" value="19"/>
</dbReference>
<dbReference type="Gene3D" id="2.60.120.260">
    <property type="entry name" value="Galactose-binding domain-like"/>
    <property type="match status" value="1"/>
</dbReference>
<keyword evidence="5" id="KW-1185">Reference proteome</keyword>
<dbReference type="InterPro" id="IPR008979">
    <property type="entry name" value="Galactose-bd-like_sf"/>
</dbReference>
<dbReference type="KEGG" id="cel:CELE_C14B1.3"/>
<dbReference type="OMA" id="YNETQWI"/>
<feature type="compositionally biased region" description="Acidic residues" evidence="1">
    <location>
        <begin position="334"/>
        <end position="348"/>
    </location>
</feature>
<dbReference type="Proteomes" id="UP000001940">
    <property type="component" value="Chromosome III"/>
</dbReference>
<dbReference type="PANTHER" id="PTHR12125:SF5">
    <property type="entry name" value="F-BOX DOMAIN-CONTAINING PROTEIN"/>
    <property type="match status" value="1"/>
</dbReference>
<dbReference type="InterPro" id="IPR001810">
    <property type="entry name" value="F-box_dom"/>
</dbReference>
<accession>Q17962</accession>
<dbReference type="Reactome" id="R-CEL-983168">
    <property type="pathway name" value="Antigen processing: Ubiquitination &amp; Proteasome degradation"/>
</dbReference>
<comment type="interaction">
    <interactant intactId="EBI-2003707">
        <id>Q17962</id>
    </interactant>
    <interactant intactId="EBI-323117">
        <id>G5ECU1</id>
        <label>skr-1</label>
    </interactant>
    <organismsDiffer>false</organismsDiffer>
    <experiments>3</experiments>
</comment>
<dbReference type="PhylomeDB" id="Q17962"/>
<dbReference type="AlphaFoldDB" id="Q17962"/>
<dbReference type="STRING" id="6239.C14B1.3.1"/>
<dbReference type="CTD" id="259498"/>
<dbReference type="FunFam" id="2.60.120.260:FF:000286">
    <property type="entry name" value="Protein CBG09205"/>
    <property type="match status" value="1"/>
</dbReference>
<dbReference type="OrthoDB" id="1107553at2759"/>
<keyword evidence="7" id="KW-1267">Proteomics identification</keyword>
<dbReference type="IntAct" id="Q17962">
    <property type="interactions" value="2"/>
</dbReference>
<dbReference type="GO" id="GO:0036503">
    <property type="term" value="P:ERAD pathway"/>
    <property type="evidence" value="ECO:0000318"/>
    <property type="project" value="GO_Central"/>
</dbReference>
<protein>
    <submittedName>
        <fullName evidence="4">F-box domain-containing protein</fullName>
    </submittedName>
</protein>
<dbReference type="Bgee" id="WBGene00007574">
    <property type="expression patterns" value="Expressed in germ line (C elegans) and 4 other cell types or tissues"/>
</dbReference>
<feature type="domain" description="FBA" evidence="3">
    <location>
        <begin position="118"/>
        <end position="315"/>
    </location>
</feature>
<evidence type="ECO:0000259" key="2">
    <source>
        <dbReference type="PROSITE" id="PS50181"/>
    </source>
</evidence>
<dbReference type="InterPro" id="IPR036047">
    <property type="entry name" value="F-box-like_dom_sf"/>
</dbReference>
<evidence type="ECO:0000313" key="4">
    <source>
        <dbReference type="EMBL" id="CAA85486.1"/>
    </source>
</evidence>
<gene>
    <name evidence="4 6" type="ORF">C14B1.3</name>
    <name evidence="4" type="ORF">CELE_C14B1.3</name>
</gene>
<dbReference type="PaxDb" id="6239-C14B1.3"/>
<dbReference type="FunFam" id="1.20.1280.50:FF:000194">
    <property type="entry name" value="Protein CBG09205"/>
    <property type="match status" value="1"/>
</dbReference>
<dbReference type="PRO" id="PR:Q17962"/>
<dbReference type="GO" id="GO:0019005">
    <property type="term" value="C:SCF ubiquitin ligase complex"/>
    <property type="evidence" value="ECO:0000318"/>
    <property type="project" value="GO_Central"/>
</dbReference>